<dbReference type="SUPFAM" id="SSF141571">
    <property type="entry name" value="Pentapeptide repeat-like"/>
    <property type="match status" value="1"/>
</dbReference>
<dbReference type="AlphaFoldDB" id="A0A7S3RAE7"/>
<protein>
    <submittedName>
        <fullName evidence="2">Uncharacterized protein</fullName>
    </submittedName>
</protein>
<dbReference type="PANTHER" id="PTHR47200:SF2">
    <property type="entry name" value="THYLAKOID LUMENAL 15 KDA PROTEIN 1, CHLOROPLASTIC"/>
    <property type="match status" value="1"/>
</dbReference>
<proteinExistence type="predicted"/>
<dbReference type="Gene3D" id="2.160.20.80">
    <property type="entry name" value="E3 ubiquitin-protein ligase SopA"/>
    <property type="match status" value="1"/>
</dbReference>
<feature type="region of interest" description="Disordered" evidence="1">
    <location>
        <begin position="1"/>
        <end position="45"/>
    </location>
</feature>
<organism evidence="2">
    <name type="scientific">Dunaliella tertiolecta</name>
    <name type="common">Green alga</name>
    <dbReference type="NCBI Taxonomy" id="3047"/>
    <lineage>
        <taxon>Eukaryota</taxon>
        <taxon>Viridiplantae</taxon>
        <taxon>Chlorophyta</taxon>
        <taxon>core chlorophytes</taxon>
        <taxon>Chlorophyceae</taxon>
        <taxon>CS clade</taxon>
        <taxon>Chlamydomonadales</taxon>
        <taxon>Dunaliellaceae</taxon>
        <taxon>Dunaliella</taxon>
    </lineage>
</organism>
<dbReference type="EMBL" id="HBIP01037387">
    <property type="protein sequence ID" value="CAE0507522.1"/>
    <property type="molecule type" value="Transcribed_RNA"/>
</dbReference>
<sequence>MMLHRAPGAASCSRIQQRCQGAPQPRIASSRRSQRVCAQNKKQEEASPLQQRIALGAMTAASVASMALMPIEAQAVFGGGGIGTPHNNEDFSNRDLRGVISFTKGQIRNTNFSNCNLQGMSFFGAIAPNSSFHGANMKLVNMDSGDFENSDFTDAILEEAYVANAQFKGIKIEGSDWTEVQLRADQRKYLCSIASGTNPVTGVDTRESLVCSD</sequence>
<evidence type="ECO:0000313" key="2">
    <source>
        <dbReference type="EMBL" id="CAE0507522.1"/>
    </source>
</evidence>
<name>A0A7S3RAE7_DUNTE</name>
<gene>
    <name evidence="2" type="ORF">DTER00134_LOCUS22599</name>
</gene>
<dbReference type="Pfam" id="PF13599">
    <property type="entry name" value="Pentapeptide_4"/>
    <property type="match status" value="1"/>
</dbReference>
<dbReference type="InterPro" id="IPR001646">
    <property type="entry name" value="5peptide_repeat"/>
</dbReference>
<accession>A0A7S3RAE7</accession>
<dbReference type="InterPro" id="IPR044213">
    <property type="entry name" value="At2g44920-like"/>
</dbReference>
<reference evidence="2" key="1">
    <citation type="submission" date="2021-01" db="EMBL/GenBank/DDBJ databases">
        <authorList>
            <person name="Corre E."/>
            <person name="Pelletier E."/>
            <person name="Niang G."/>
            <person name="Scheremetjew M."/>
            <person name="Finn R."/>
            <person name="Kale V."/>
            <person name="Holt S."/>
            <person name="Cochrane G."/>
            <person name="Meng A."/>
            <person name="Brown T."/>
            <person name="Cohen L."/>
        </authorList>
    </citation>
    <scope>NUCLEOTIDE SEQUENCE</scope>
    <source>
        <strain evidence="2">CCMP1320</strain>
    </source>
</reference>
<dbReference type="PANTHER" id="PTHR47200">
    <property type="entry name" value="THYLAKOID LUMENAL 15 KDA PROTEIN 1, CHLOROPLASTIC"/>
    <property type="match status" value="1"/>
</dbReference>
<evidence type="ECO:0000256" key="1">
    <source>
        <dbReference type="SAM" id="MobiDB-lite"/>
    </source>
</evidence>